<comment type="caution">
    <text evidence="2">The sequence shown here is derived from an EMBL/GenBank/DDBJ whole genome shotgun (WGS) entry which is preliminary data.</text>
</comment>
<accession>A0ABV9YYB6</accession>
<protein>
    <recommendedName>
        <fullName evidence="4">Anti-sigma factor</fullName>
    </recommendedName>
</protein>
<gene>
    <name evidence="2" type="ORF">ACFPFW_07415</name>
</gene>
<keyword evidence="1" id="KW-0472">Membrane</keyword>
<evidence type="ECO:0000256" key="1">
    <source>
        <dbReference type="SAM" id="Phobius"/>
    </source>
</evidence>
<evidence type="ECO:0008006" key="4">
    <source>
        <dbReference type="Google" id="ProtNLM"/>
    </source>
</evidence>
<keyword evidence="1" id="KW-1133">Transmembrane helix</keyword>
<sequence>MSDRMALNEFEHWLDLHGADLRKWPAGRTDAARALLDDSVEARTLLAQGDRVDALLRRVIEARPLPAPQIGRIIAGLPARKAHANWRKTFAPRSIAAAGLVAACLMFGLGAWTAGVVEAQADETDLAALSVDEPSLIGGL</sequence>
<evidence type="ECO:0000313" key="2">
    <source>
        <dbReference type="EMBL" id="MFC5067845.1"/>
    </source>
</evidence>
<reference evidence="3" key="1">
    <citation type="journal article" date="2019" name="Int. J. Syst. Evol. Microbiol.">
        <title>The Global Catalogue of Microorganisms (GCM) 10K type strain sequencing project: providing services to taxonomists for standard genome sequencing and annotation.</title>
        <authorList>
            <consortium name="The Broad Institute Genomics Platform"/>
            <consortium name="The Broad Institute Genome Sequencing Center for Infectious Disease"/>
            <person name="Wu L."/>
            <person name="Ma J."/>
        </authorList>
    </citation>
    <scope>NUCLEOTIDE SEQUENCE [LARGE SCALE GENOMIC DNA]</scope>
    <source>
        <strain evidence="3">CGMCC 1.16444</strain>
    </source>
</reference>
<feature type="transmembrane region" description="Helical" evidence="1">
    <location>
        <begin position="90"/>
        <end position="112"/>
    </location>
</feature>
<proteinExistence type="predicted"/>
<keyword evidence="3" id="KW-1185">Reference proteome</keyword>
<organism evidence="2 3">
    <name type="scientific">Flaviflagellibacter deserti</name>
    <dbReference type="NCBI Taxonomy" id="2267266"/>
    <lineage>
        <taxon>Bacteria</taxon>
        <taxon>Pseudomonadati</taxon>
        <taxon>Pseudomonadota</taxon>
        <taxon>Alphaproteobacteria</taxon>
        <taxon>Hyphomicrobiales</taxon>
        <taxon>Flaviflagellibacter</taxon>
    </lineage>
</organism>
<dbReference type="RefSeq" id="WP_114956584.1">
    <property type="nucleotide sequence ID" value="NZ_JBHSJF010000006.1"/>
</dbReference>
<name>A0ABV9YYB6_9HYPH</name>
<keyword evidence="1" id="KW-0812">Transmembrane</keyword>
<dbReference type="Proteomes" id="UP001595796">
    <property type="component" value="Unassembled WGS sequence"/>
</dbReference>
<evidence type="ECO:0000313" key="3">
    <source>
        <dbReference type="Proteomes" id="UP001595796"/>
    </source>
</evidence>
<dbReference type="EMBL" id="JBHSJF010000006">
    <property type="protein sequence ID" value="MFC5067845.1"/>
    <property type="molecule type" value="Genomic_DNA"/>
</dbReference>